<evidence type="ECO:0000313" key="2">
    <source>
        <dbReference type="Proteomes" id="UP001170651"/>
    </source>
</evidence>
<name>A0A9K3SU11_9MOLU</name>
<dbReference type="AlphaFoldDB" id="A0A9K3SU11"/>
<keyword evidence="2" id="KW-1185">Reference proteome</keyword>
<gene>
    <name evidence="1" type="ORF">OC696_01805</name>
</gene>
<dbReference type="Proteomes" id="UP001170651">
    <property type="component" value="Unassembled WGS sequence"/>
</dbReference>
<proteinExistence type="predicted"/>
<organism evidence="1 2">
    <name type="scientific">Candidatus Phytoplasma australasiaticum subsp. australasiaticum</name>
    <dbReference type="NCBI Taxonomy" id="2832407"/>
    <lineage>
        <taxon>Bacteria</taxon>
        <taxon>Bacillati</taxon>
        <taxon>Mycoplasmatota</taxon>
        <taxon>Mollicutes</taxon>
        <taxon>Acholeplasmatales</taxon>
        <taxon>Acholeplasmataceae</taxon>
        <taxon>Candidatus Phytoplasma</taxon>
        <taxon>16SrII (Peanut WB group)</taxon>
        <taxon>Candidatus Phytoplasma australasiaticum</taxon>
    </lineage>
</organism>
<dbReference type="EMBL" id="JAOSIW010000011">
    <property type="protein sequence ID" value="MDO8054597.1"/>
    <property type="molecule type" value="Genomic_DNA"/>
</dbReference>
<accession>A0A9K3SU11</accession>
<evidence type="ECO:0000313" key="1">
    <source>
        <dbReference type="EMBL" id="MDO8054597.1"/>
    </source>
</evidence>
<reference evidence="1 2" key="1">
    <citation type="journal article" date="2023" name="Int. J. Syst. Evol. Microbiol.">
        <title>The observation of taxonomic boundaries for the 16SrII and 16SrXXV phytoplasmas using genome-based delimitation.</title>
        <authorList>
            <person name="Rodrigues Jardim B."/>
            <person name="Tran-Nguyen L.T.T."/>
            <person name="Gambley C."/>
            <person name="Al-Sadi A.M."/>
            <person name="Al-Subhi A.M."/>
            <person name="Foissac X."/>
            <person name="Salar P."/>
            <person name="Cai H."/>
            <person name="Yang J.Y."/>
            <person name="Davis R."/>
            <person name="Jones L."/>
            <person name="Rodoni B."/>
            <person name="Constable F.E."/>
        </authorList>
    </citation>
    <scope>NUCLEOTIDE SEQUENCE [LARGE SCALE GENOMIC DNA]</scope>
    <source>
        <strain evidence="1">BAWM-OMN-P26</strain>
    </source>
</reference>
<protein>
    <submittedName>
        <fullName evidence="1">Uncharacterized protein</fullName>
    </submittedName>
</protein>
<sequence>MKRNGFQKLGLRIMEISGFENAQEIQEAGISLEELKEAGYSDFQLLNFGYPQKQLIKLNKTRRH</sequence>
<dbReference type="RefSeq" id="WP_215419695.1">
    <property type="nucleotide sequence ID" value="NZ_JALQCT010000014.1"/>
</dbReference>
<comment type="caution">
    <text evidence="1">The sequence shown here is derived from an EMBL/GenBank/DDBJ whole genome shotgun (WGS) entry which is preliminary data.</text>
</comment>